<keyword evidence="2" id="KW-1185">Reference proteome</keyword>
<gene>
    <name evidence="1" type="ORF">CLV56_2777</name>
</gene>
<dbReference type="Proteomes" id="UP000230842">
    <property type="component" value="Unassembled WGS sequence"/>
</dbReference>
<dbReference type="NCBIfam" id="TIGR03089">
    <property type="entry name" value="TIGR03089 family protein"/>
    <property type="match status" value="1"/>
</dbReference>
<dbReference type="EMBL" id="PGEZ01000001">
    <property type="protein sequence ID" value="PJJ58526.1"/>
    <property type="molecule type" value="Genomic_DNA"/>
</dbReference>
<reference evidence="1 2" key="1">
    <citation type="submission" date="2017-11" db="EMBL/GenBank/DDBJ databases">
        <title>Genomic Encyclopedia of Archaeal and Bacterial Type Strains, Phase II (KMG-II): From Individual Species to Whole Genera.</title>
        <authorList>
            <person name="Goeker M."/>
        </authorList>
    </citation>
    <scope>NUCLEOTIDE SEQUENCE [LARGE SCALE GENOMIC DNA]</scope>
    <source>
        <strain evidence="1 2">DSM 27763</strain>
    </source>
</reference>
<protein>
    <submittedName>
        <fullName evidence="1">Uncharacterized protein (TIGR03089 family)</fullName>
    </submittedName>
</protein>
<proteinExistence type="predicted"/>
<name>A0A0B2BMN3_9ACTN</name>
<dbReference type="RefSeq" id="WP_039347008.1">
    <property type="nucleotide sequence ID" value="NZ_PGEZ01000001.1"/>
</dbReference>
<evidence type="ECO:0000313" key="2">
    <source>
        <dbReference type="Proteomes" id="UP000230842"/>
    </source>
</evidence>
<organism evidence="1 2">
    <name type="scientific">Mumia flava</name>
    <dbReference type="NCBI Taxonomy" id="1348852"/>
    <lineage>
        <taxon>Bacteria</taxon>
        <taxon>Bacillati</taxon>
        <taxon>Actinomycetota</taxon>
        <taxon>Actinomycetes</taxon>
        <taxon>Propionibacteriales</taxon>
        <taxon>Nocardioidaceae</taxon>
        <taxon>Mumia</taxon>
    </lineage>
</organism>
<evidence type="ECO:0000313" key="1">
    <source>
        <dbReference type="EMBL" id="PJJ58526.1"/>
    </source>
</evidence>
<dbReference type="InterPro" id="IPR042099">
    <property type="entry name" value="ANL_N_sf"/>
</dbReference>
<dbReference type="OrthoDB" id="3396763at2"/>
<dbReference type="SUPFAM" id="SSF56801">
    <property type="entry name" value="Acetyl-CoA synthetase-like"/>
    <property type="match status" value="1"/>
</dbReference>
<dbReference type="AlphaFoldDB" id="A0A0B2BMN3"/>
<dbReference type="InterPro" id="IPR017523">
    <property type="entry name" value="Rv3268"/>
</dbReference>
<accession>A0A0B2BMN3</accession>
<sequence>MTIPVLLARALATQPERPFVTFYDLDSGERIELSLTTTANWVAKTANLLQDTLGSDDSTVVRIDLPLHWQTAVWVLATWTAGATVTLDGDADVHVVGPDGLDAAGGADEVVALSLRPMAARFVTPLPPGVMDYNAEVGAHGDRFTPYYPPAGYARAVRRDDGDRSHAELTASAEGAFDSGERLLIVGEDAAPLLEALPAALAADGSLVLVRCVDAEPDPERIEALRTTERVTRTL</sequence>
<comment type="caution">
    <text evidence="1">The sequence shown here is derived from an EMBL/GenBank/DDBJ whole genome shotgun (WGS) entry which is preliminary data.</text>
</comment>
<dbReference type="Gene3D" id="3.40.50.12780">
    <property type="entry name" value="N-terminal domain of ligase-like"/>
    <property type="match status" value="1"/>
</dbReference>